<feature type="transmembrane region" description="Helical" evidence="5">
    <location>
        <begin position="224"/>
        <end position="243"/>
    </location>
</feature>
<keyword evidence="3 5" id="KW-1133">Transmembrane helix</keyword>
<keyword evidence="6" id="KW-1185">Reference proteome</keyword>
<dbReference type="Proteomes" id="UP000036681">
    <property type="component" value="Unplaced"/>
</dbReference>
<dbReference type="AlphaFoldDB" id="A0A0M3ING0"/>
<evidence type="ECO:0000313" key="6">
    <source>
        <dbReference type="Proteomes" id="UP000036681"/>
    </source>
</evidence>
<proteinExistence type="predicted"/>
<dbReference type="PANTHER" id="PTHR46561">
    <property type="entry name" value="SERPENTINE RECEPTOR, CLASS AB (CLASS A-LIKE)-RELATED"/>
    <property type="match status" value="1"/>
</dbReference>
<feature type="transmembrane region" description="Helical" evidence="5">
    <location>
        <begin position="20"/>
        <end position="42"/>
    </location>
</feature>
<dbReference type="InterPro" id="IPR053286">
    <property type="entry name" value="Nematode_rcpt-like_srab"/>
</dbReference>
<feature type="transmembrane region" description="Helical" evidence="5">
    <location>
        <begin position="153"/>
        <end position="175"/>
    </location>
</feature>
<accession>A0A0M3ING0</accession>
<name>A0A0M3ING0_ASCLU</name>
<dbReference type="GO" id="GO:0016020">
    <property type="term" value="C:membrane"/>
    <property type="evidence" value="ECO:0007669"/>
    <property type="project" value="UniProtKB-SubCell"/>
</dbReference>
<evidence type="ECO:0000256" key="4">
    <source>
        <dbReference type="ARBA" id="ARBA00023136"/>
    </source>
</evidence>
<evidence type="ECO:0000256" key="5">
    <source>
        <dbReference type="SAM" id="Phobius"/>
    </source>
</evidence>
<reference evidence="7" key="1">
    <citation type="submission" date="2017-02" db="UniProtKB">
        <authorList>
            <consortium name="WormBaseParasite"/>
        </authorList>
    </citation>
    <scope>IDENTIFICATION</scope>
</reference>
<organism evidence="6 7">
    <name type="scientific">Ascaris lumbricoides</name>
    <name type="common">Giant roundworm</name>
    <dbReference type="NCBI Taxonomy" id="6252"/>
    <lineage>
        <taxon>Eukaryota</taxon>
        <taxon>Metazoa</taxon>
        <taxon>Ecdysozoa</taxon>
        <taxon>Nematoda</taxon>
        <taxon>Chromadorea</taxon>
        <taxon>Rhabditida</taxon>
        <taxon>Spirurina</taxon>
        <taxon>Ascaridomorpha</taxon>
        <taxon>Ascaridoidea</taxon>
        <taxon>Ascarididae</taxon>
        <taxon>Ascaris</taxon>
    </lineage>
</organism>
<evidence type="ECO:0000313" key="7">
    <source>
        <dbReference type="WBParaSite" id="ALUE_0002028801-mRNA-1"/>
    </source>
</evidence>
<evidence type="ECO:0000256" key="1">
    <source>
        <dbReference type="ARBA" id="ARBA00004141"/>
    </source>
</evidence>
<sequence length="265" mass="30926">MAFVLRNSQLHRRLHGNAKLLCILHYIWTIGLCIAYIINYGFNLIQLSMSFSNPCEYLIPTSLSFNLAATVMIFILLQMTSMIALAIERTVATIRYEKYENEKNIILLILLIILQFAVSFLIPYVYLIPSTNWEQPAVGPSLVTDDNLEKNQIFTIAFIVSELVVTIYIYALRYLNYYRRKAVRKWNSQSGLSTRYQLDENIRALNLIVPLIWLQFIFNFTTAVMVYIIVAVGFILFFFEFYSSKMSEHRKKMNGIDEVRVFSMI</sequence>
<dbReference type="InterPro" id="IPR019408">
    <property type="entry name" value="7TM_GPCR_serpentine_rcpt_Srab"/>
</dbReference>
<dbReference type="Pfam" id="PF10292">
    <property type="entry name" value="7TM_GPCR_Srab"/>
    <property type="match status" value="1"/>
</dbReference>
<feature type="transmembrane region" description="Helical" evidence="5">
    <location>
        <begin position="62"/>
        <end position="85"/>
    </location>
</feature>
<keyword evidence="4 5" id="KW-0472">Membrane</keyword>
<keyword evidence="2 5" id="KW-0812">Transmembrane</keyword>
<comment type="subcellular location">
    <subcellularLocation>
        <location evidence="1">Membrane</location>
        <topology evidence="1">Multi-pass membrane protein</topology>
    </subcellularLocation>
</comment>
<evidence type="ECO:0000256" key="2">
    <source>
        <dbReference type="ARBA" id="ARBA00022692"/>
    </source>
</evidence>
<protein>
    <submittedName>
        <fullName evidence="7">G_PROTEIN_RECEP_F1_2 domain-containing protein</fullName>
    </submittedName>
</protein>
<evidence type="ECO:0000256" key="3">
    <source>
        <dbReference type="ARBA" id="ARBA00022989"/>
    </source>
</evidence>
<dbReference type="PANTHER" id="PTHR46561:SF11">
    <property type="entry name" value="SERPENTINE RECEPTOR CLASS ALPHA_BETA-14"/>
    <property type="match status" value="1"/>
</dbReference>
<dbReference type="WBParaSite" id="ALUE_0002028801-mRNA-1">
    <property type="protein sequence ID" value="ALUE_0002028801-mRNA-1"/>
    <property type="gene ID" value="ALUE_0002028801"/>
</dbReference>
<feature type="transmembrane region" description="Helical" evidence="5">
    <location>
        <begin position="105"/>
        <end position="126"/>
    </location>
</feature>